<dbReference type="KEGG" id="mtuc:J113_18620"/>
<sequence length="169" mass="17747">MASRRPPARCERVVGGGGAGGARRHRFPHCSGVLVAGDESPHAKAITLSSRKWGQRGDVALLRLSFGRFGDEPALTASDDQLLAWAADDLVTVFGVAVDPVDVRVRRWIEAMPQELVPAMPVVAELRACRARLAVAGSYLDGIGVPACVGAAGRAVTSVIEALDAQVAR</sequence>
<accession>R4MGS6</accession>
<evidence type="ECO:0000313" key="3">
    <source>
        <dbReference type="Proteomes" id="UP000013548"/>
    </source>
</evidence>
<name>R4MGS6_MYCTX</name>
<dbReference type="Proteomes" id="UP000013548">
    <property type="component" value="Chromosome"/>
</dbReference>
<keyword evidence="2" id="KW-0560">Oxidoreductase</keyword>
<gene>
    <name evidence="2" type="ORF">J113_18620</name>
</gene>
<proteinExistence type="predicted"/>
<dbReference type="EC" id="1.3.3.4" evidence="2"/>
<evidence type="ECO:0000313" key="2">
    <source>
        <dbReference type="EMBL" id="AGL28128.1"/>
    </source>
</evidence>
<reference evidence="2 3" key="1">
    <citation type="journal article" date="2013" name="Genome Announc.">
        <title>Whole-Genome Sequences of Four Clinical Isolates of Mycobacterium tuberculosis from Tamil Nadu, South India.</title>
        <authorList>
            <person name="Narayanan S."/>
            <person name="Deshpande U."/>
        </authorList>
    </citation>
    <scope>NUCLEOTIDE SEQUENCE [LARGE SCALE GENOMIC DNA]</scope>
    <source>
        <strain evidence="2 3">CAS/NITR204</strain>
    </source>
</reference>
<protein>
    <submittedName>
        <fullName evidence="2">Protoporphyrinogen oxidase</fullName>
        <ecNumber evidence="2">1.3.3.4</ecNumber>
    </submittedName>
</protein>
<dbReference type="BioCyc" id="MTUB1310114:G13A2-2707-MONOMER"/>
<organism evidence="2 3">
    <name type="scientific">Mycobacterium tuberculosis CAS/NITR204</name>
    <dbReference type="NCBI Taxonomy" id="1310114"/>
    <lineage>
        <taxon>Bacteria</taxon>
        <taxon>Bacillati</taxon>
        <taxon>Actinomycetota</taxon>
        <taxon>Actinomycetes</taxon>
        <taxon>Mycobacteriales</taxon>
        <taxon>Mycobacteriaceae</taxon>
        <taxon>Mycobacterium</taxon>
        <taxon>Mycobacterium tuberculosis complex</taxon>
    </lineage>
</organism>
<dbReference type="EMBL" id="CP005386">
    <property type="protein sequence ID" value="AGL28128.1"/>
    <property type="molecule type" value="Genomic_DNA"/>
</dbReference>
<dbReference type="PATRIC" id="fig|1310114.3.peg.3931"/>
<dbReference type="GO" id="GO:0004729">
    <property type="term" value="F:oxygen-dependent protoporphyrinogen oxidase activity"/>
    <property type="evidence" value="ECO:0007669"/>
    <property type="project" value="UniProtKB-EC"/>
</dbReference>
<evidence type="ECO:0000256" key="1">
    <source>
        <dbReference type="SAM" id="MobiDB-lite"/>
    </source>
</evidence>
<dbReference type="SUPFAM" id="SSF54373">
    <property type="entry name" value="FAD-linked reductases, C-terminal domain"/>
    <property type="match status" value="1"/>
</dbReference>
<dbReference type="Gene3D" id="3.90.660.20">
    <property type="entry name" value="Protoporphyrinogen oxidase, mitochondrial, domain 2"/>
    <property type="match status" value="1"/>
</dbReference>
<dbReference type="AlphaFoldDB" id="R4MGS6"/>
<dbReference type="HOGENOM" id="CLU_091333_0_0_11"/>
<feature type="region of interest" description="Disordered" evidence="1">
    <location>
        <begin position="1"/>
        <end position="21"/>
    </location>
</feature>